<name>A0A3P3DWX1_9RHOB</name>
<sequence>MELDLNTLSLRELKDLQVRVNRAVVTYEDRRKKEALAELEDKARQLGFSLNELLSGQPQRATRARTGGGAAKFANPLNPAETWTGRGRKPKWFTEALAMGQTPDEMAVPEA</sequence>
<proteinExistence type="inferred from homology"/>
<dbReference type="Gene3D" id="4.10.430.10">
    <property type="entry name" value="Histone-like protein H-NS, C-terminal domain"/>
    <property type="match status" value="1"/>
</dbReference>
<evidence type="ECO:0000256" key="3">
    <source>
        <dbReference type="ARBA" id="ARBA00022490"/>
    </source>
</evidence>
<dbReference type="InterPro" id="IPR037150">
    <property type="entry name" value="H-NS_C_dom_sf"/>
</dbReference>
<dbReference type="GO" id="GO:0003680">
    <property type="term" value="F:minor groove of adenine-thymine-rich DNA binding"/>
    <property type="evidence" value="ECO:0007669"/>
    <property type="project" value="TreeGrafter"/>
</dbReference>
<dbReference type="GO" id="GO:0000976">
    <property type="term" value="F:transcription cis-regulatory region binding"/>
    <property type="evidence" value="ECO:0007669"/>
    <property type="project" value="TreeGrafter"/>
</dbReference>
<evidence type="ECO:0000256" key="5">
    <source>
        <dbReference type="SAM" id="MobiDB-lite"/>
    </source>
</evidence>
<dbReference type="OrthoDB" id="5297879at2"/>
<dbReference type="InterPro" id="IPR027444">
    <property type="entry name" value="H-NS_C_dom"/>
</dbReference>
<dbReference type="AlphaFoldDB" id="A0A3P3DWX1"/>
<dbReference type="GO" id="GO:0001217">
    <property type="term" value="F:DNA-binding transcription repressor activity"/>
    <property type="evidence" value="ECO:0007669"/>
    <property type="project" value="TreeGrafter"/>
</dbReference>
<dbReference type="PANTHER" id="PTHR38097:SF2">
    <property type="entry name" value="DNA-BINDING PROTEIN STPA"/>
    <property type="match status" value="1"/>
</dbReference>
<dbReference type="GO" id="GO:0032993">
    <property type="term" value="C:protein-DNA complex"/>
    <property type="evidence" value="ECO:0007669"/>
    <property type="project" value="TreeGrafter"/>
</dbReference>
<feature type="region of interest" description="Disordered" evidence="5">
    <location>
        <begin position="57"/>
        <end position="88"/>
    </location>
</feature>
<reference evidence="7 8" key="1">
    <citation type="submission" date="2018-11" db="EMBL/GenBank/DDBJ databases">
        <title>Gemmobacter sp. nov., YIM 102744-1 draft genome.</title>
        <authorList>
            <person name="Li G."/>
            <person name="Jiang Y."/>
        </authorList>
    </citation>
    <scope>NUCLEOTIDE SEQUENCE [LARGE SCALE GENOMIC DNA]</scope>
    <source>
        <strain evidence="7 8">YIM 102744-1</strain>
    </source>
</reference>
<dbReference type="SUPFAM" id="SSF81273">
    <property type="entry name" value="H-NS histone-like proteins"/>
    <property type="match status" value="1"/>
</dbReference>
<evidence type="ECO:0000256" key="4">
    <source>
        <dbReference type="ARBA" id="ARBA00023125"/>
    </source>
</evidence>
<organism evidence="7 8">
    <name type="scientific">Falsigemmobacter faecalis</name>
    <dbReference type="NCBI Taxonomy" id="2488730"/>
    <lineage>
        <taxon>Bacteria</taxon>
        <taxon>Pseudomonadati</taxon>
        <taxon>Pseudomonadota</taxon>
        <taxon>Alphaproteobacteria</taxon>
        <taxon>Rhodobacterales</taxon>
        <taxon>Paracoccaceae</taxon>
        <taxon>Falsigemmobacter</taxon>
    </lineage>
</organism>
<dbReference type="PANTHER" id="PTHR38097">
    <property type="match status" value="1"/>
</dbReference>
<accession>A0A3P3DWX1</accession>
<comment type="caution">
    <text evidence="7">The sequence shown here is derived from an EMBL/GenBank/DDBJ whole genome shotgun (WGS) entry which is preliminary data.</text>
</comment>
<dbReference type="Pfam" id="PF00816">
    <property type="entry name" value="Histone_HNS"/>
    <property type="match status" value="1"/>
</dbReference>
<dbReference type="GO" id="GO:0009295">
    <property type="term" value="C:nucleoid"/>
    <property type="evidence" value="ECO:0007669"/>
    <property type="project" value="UniProtKB-SubCell"/>
</dbReference>
<dbReference type="EMBL" id="RRAZ01000003">
    <property type="protein sequence ID" value="RRH77992.1"/>
    <property type="molecule type" value="Genomic_DNA"/>
</dbReference>
<gene>
    <name evidence="7" type="ORF">EG244_02925</name>
</gene>
<keyword evidence="4" id="KW-0238">DNA-binding</keyword>
<keyword evidence="8" id="KW-1185">Reference proteome</keyword>
<keyword evidence="3" id="KW-0963">Cytoplasm</keyword>
<evidence type="ECO:0000259" key="6">
    <source>
        <dbReference type="SMART" id="SM00528"/>
    </source>
</evidence>
<evidence type="ECO:0000313" key="8">
    <source>
        <dbReference type="Proteomes" id="UP000282125"/>
    </source>
</evidence>
<dbReference type="GO" id="GO:0003681">
    <property type="term" value="F:bent DNA binding"/>
    <property type="evidence" value="ECO:0007669"/>
    <property type="project" value="TreeGrafter"/>
</dbReference>
<dbReference type="SMART" id="SM00528">
    <property type="entry name" value="HNS"/>
    <property type="match status" value="1"/>
</dbReference>
<dbReference type="Proteomes" id="UP000282125">
    <property type="component" value="Unassembled WGS sequence"/>
</dbReference>
<comment type="subcellular location">
    <subcellularLocation>
        <location evidence="1">Cytoplasm</location>
        <location evidence="1">Nucleoid</location>
    </subcellularLocation>
</comment>
<protein>
    <submittedName>
        <fullName evidence="7">H-NS histone family protein</fullName>
    </submittedName>
</protein>
<evidence type="ECO:0000313" key="7">
    <source>
        <dbReference type="EMBL" id="RRH77992.1"/>
    </source>
</evidence>
<evidence type="ECO:0000256" key="2">
    <source>
        <dbReference type="ARBA" id="ARBA00010610"/>
    </source>
</evidence>
<evidence type="ECO:0000256" key="1">
    <source>
        <dbReference type="ARBA" id="ARBA00004453"/>
    </source>
</evidence>
<dbReference type="GO" id="GO:0005829">
    <property type="term" value="C:cytosol"/>
    <property type="evidence" value="ECO:0007669"/>
    <property type="project" value="TreeGrafter"/>
</dbReference>
<comment type="similarity">
    <text evidence="2">Belongs to the histone-like protein H-NS family.</text>
</comment>
<feature type="domain" description="DNA-binding protein H-NS-like C-terminal" evidence="6">
    <location>
        <begin position="63"/>
        <end position="108"/>
    </location>
</feature>
<dbReference type="RefSeq" id="WP_124963518.1">
    <property type="nucleotide sequence ID" value="NZ_RRAZ01000003.1"/>
</dbReference>